<evidence type="ECO:0000256" key="1">
    <source>
        <dbReference type="ARBA" id="ARBA00004418"/>
    </source>
</evidence>
<dbReference type="InterPro" id="IPR019546">
    <property type="entry name" value="TAT_signal_bac_arc"/>
</dbReference>
<keyword evidence="3" id="KW-0479">Metal-binding</keyword>
<sequence>MNRREFLKGAALGAGIGVLGSMGIHSYSPMRMAFLPQIKRKMTDIGVCKSVKITNISETSWFDNSIFMKNVTGAGGLLVDQYTFNWAPFGNGKGIGKGSYEEGIAKIKHLLPNRIDEAWAIAREHSVDADNAGGYSCLVEVEDLEGKTTKYLFDCGWNYAWMDESFQREGIDTMLANNEIAAFIQTHEHMDHFWGFPAVTKYNPNIHVMTPNTFYPQGKQYIKDSGHVGKWTEVSKGLHTIQPGVALYMFECPIIFKVFGEMSMYCNIQNVGLVSITGCCHQGIILFADTAYKELKYEKDQFYGLYGGLHISPFDDWDPKYDDLVIGLRKWDIQQVGCNHCTGLITAQKFVDAGYPVVKGTARFRSKTVNYLGNGDVITFPA</sequence>
<organism evidence="5 6">
    <name type="scientific">Desulfomicrobium orale DSM 12838</name>
    <dbReference type="NCBI Taxonomy" id="888061"/>
    <lineage>
        <taxon>Bacteria</taxon>
        <taxon>Pseudomonadati</taxon>
        <taxon>Thermodesulfobacteriota</taxon>
        <taxon>Desulfovibrionia</taxon>
        <taxon>Desulfovibrionales</taxon>
        <taxon>Desulfomicrobiaceae</taxon>
        <taxon>Desulfomicrobium</taxon>
    </lineage>
</organism>
<comment type="subunit">
    <text evidence="2">Heterodimer of a large and a small subunit.</text>
</comment>
<dbReference type="RefSeq" id="WP_066606949.1">
    <property type="nucleotide sequence ID" value="NZ_CP014230.1"/>
</dbReference>
<gene>
    <name evidence="5" type="ORF">AXF15_10245</name>
</gene>
<dbReference type="OrthoDB" id="9803916at2"/>
<name>A0A109W6B5_9BACT</name>
<dbReference type="InterPro" id="IPR006311">
    <property type="entry name" value="TAT_signal"/>
</dbReference>
<keyword evidence="6" id="KW-1185">Reference proteome</keyword>
<dbReference type="PROSITE" id="PS51318">
    <property type="entry name" value="TAT"/>
    <property type="match status" value="1"/>
</dbReference>
<dbReference type="InterPro" id="IPR052926">
    <property type="entry name" value="Metallo-beta-lactamase_dom"/>
</dbReference>
<dbReference type="GO" id="GO:0046872">
    <property type="term" value="F:metal ion binding"/>
    <property type="evidence" value="ECO:0007669"/>
    <property type="project" value="UniProtKB-KW"/>
</dbReference>
<evidence type="ECO:0000256" key="3">
    <source>
        <dbReference type="ARBA" id="ARBA00022723"/>
    </source>
</evidence>
<evidence type="ECO:0000256" key="2">
    <source>
        <dbReference type="ARBA" id="ARBA00011771"/>
    </source>
</evidence>
<comment type="subcellular location">
    <subcellularLocation>
        <location evidence="1">Periplasm</location>
    </subcellularLocation>
</comment>
<evidence type="ECO:0000313" key="5">
    <source>
        <dbReference type="EMBL" id="AMD93439.1"/>
    </source>
</evidence>
<keyword evidence="5" id="KW-0378">Hydrolase</keyword>
<keyword evidence="4" id="KW-0408">Iron</keyword>
<keyword evidence="4" id="KW-0411">Iron-sulfur</keyword>
<evidence type="ECO:0000313" key="6">
    <source>
        <dbReference type="Proteomes" id="UP000063964"/>
    </source>
</evidence>
<reference evidence="6" key="1">
    <citation type="submission" date="2016-02" db="EMBL/GenBank/DDBJ databases">
        <authorList>
            <person name="Holder M.E."/>
            <person name="Ajami N.J."/>
            <person name="Petrosino J.F."/>
        </authorList>
    </citation>
    <scope>NUCLEOTIDE SEQUENCE [LARGE SCALE GENOMIC DNA]</scope>
    <source>
        <strain evidence="6">DSM 12838</strain>
    </source>
</reference>
<dbReference type="KEGG" id="doa:AXF15_10245"/>
<dbReference type="AlphaFoldDB" id="A0A109W6B5"/>
<accession>A0A109W6B5</accession>
<dbReference type="GO" id="GO:0016787">
    <property type="term" value="F:hydrolase activity"/>
    <property type="evidence" value="ECO:0007669"/>
    <property type="project" value="UniProtKB-KW"/>
</dbReference>
<evidence type="ECO:0000256" key="4">
    <source>
        <dbReference type="ARBA" id="ARBA00023014"/>
    </source>
</evidence>
<dbReference type="Gene3D" id="3.60.15.10">
    <property type="entry name" value="Ribonuclease Z/Hydroxyacylglutathione hydrolase-like"/>
    <property type="match status" value="1"/>
</dbReference>
<dbReference type="PANTHER" id="PTHR13754">
    <property type="entry name" value="METALLO-BETA-LACTAMASE SUPERFAMILY PROTEIN"/>
    <property type="match status" value="1"/>
</dbReference>
<dbReference type="SUPFAM" id="SSF56281">
    <property type="entry name" value="Metallo-hydrolase/oxidoreductase"/>
    <property type="match status" value="1"/>
</dbReference>
<dbReference type="Proteomes" id="UP000063964">
    <property type="component" value="Chromosome"/>
</dbReference>
<protein>
    <submittedName>
        <fullName evidence="5">MBL fold metallo-hydrolase</fullName>
    </submittedName>
</protein>
<proteinExistence type="predicted"/>
<dbReference type="STRING" id="888061.AXF15_10245"/>
<dbReference type="NCBIfam" id="TIGR01409">
    <property type="entry name" value="TAT_signal_seq"/>
    <property type="match status" value="1"/>
</dbReference>
<dbReference type="EMBL" id="CP014230">
    <property type="protein sequence ID" value="AMD93439.1"/>
    <property type="molecule type" value="Genomic_DNA"/>
</dbReference>
<dbReference type="PANTHER" id="PTHR13754:SF13">
    <property type="entry name" value="METALLO-BETA-LACTAMASE SUPERFAMILY PROTEIN (AFU_ORTHOLOGUE AFUA_3G07630)"/>
    <property type="match status" value="1"/>
</dbReference>
<dbReference type="GO" id="GO:0016740">
    <property type="term" value="F:transferase activity"/>
    <property type="evidence" value="ECO:0007669"/>
    <property type="project" value="TreeGrafter"/>
</dbReference>
<dbReference type="InterPro" id="IPR036866">
    <property type="entry name" value="RibonucZ/Hydroxyglut_hydro"/>
</dbReference>
<dbReference type="GO" id="GO:0051536">
    <property type="term" value="F:iron-sulfur cluster binding"/>
    <property type="evidence" value="ECO:0007669"/>
    <property type="project" value="UniProtKB-KW"/>
</dbReference>
<dbReference type="GO" id="GO:0042597">
    <property type="term" value="C:periplasmic space"/>
    <property type="evidence" value="ECO:0007669"/>
    <property type="project" value="UniProtKB-SubCell"/>
</dbReference>